<dbReference type="Gene3D" id="1.20.1080.10">
    <property type="entry name" value="Glycerol uptake facilitator protein"/>
    <property type="match status" value="1"/>
</dbReference>
<dbReference type="GO" id="GO:0005886">
    <property type="term" value="C:plasma membrane"/>
    <property type="evidence" value="ECO:0007669"/>
    <property type="project" value="TreeGrafter"/>
</dbReference>
<keyword evidence="4 7" id="KW-0472">Membrane</keyword>
<feature type="transmembrane region" description="Helical" evidence="7">
    <location>
        <begin position="51"/>
        <end position="74"/>
    </location>
</feature>
<feature type="transmembrane region" description="Helical" evidence="7">
    <location>
        <begin position="199"/>
        <end position="221"/>
    </location>
</feature>
<keyword evidence="2 5" id="KW-0812">Transmembrane</keyword>
<comment type="similarity">
    <text evidence="5">Belongs to the MIP/aquaporin (TC 1.A.8) family.</text>
</comment>
<evidence type="ECO:0000256" key="6">
    <source>
        <dbReference type="SAM" id="MobiDB-lite"/>
    </source>
</evidence>
<evidence type="ECO:0000256" key="7">
    <source>
        <dbReference type="SAM" id="Phobius"/>
    </source>
</evidence>
<gene>
    <name evidence="8" type="primary">Rpip1</name>
</gene>
<dbReference type="AlphaFoldDB" id="A0A0B6VU30"/>
<feature type="region of interest" description="Disordered" evidence="6">
    <location>
        <begin position="1"/>
        <end position="32"/>
    </location>
</feature>
<feature type="transmembrane region" description="Helical" evidence="7">
    <location>
        <begin position="241"/>
        <end position="262"/>
    </location>
</feature>
<evidence type="ECO:0000256" key="5">
    <source>
        <dbReference type="RuleBase" id="RU000477"/>
    </source>
</evidence>
<dbReference type="SUPFAM" id="SSF81338">
    <property type="entry name" value="Aquaporin-like"/>
    <property type="match status" value="1"/>
</dbReference>
<evidence type="ECO:0000256" key="3">
    <source>
        <dbReference type="ARBA" id="ARBA00022989"/>
    </source>
</evidence>
<organism evidence="8">
    <name type="scientific">Belgica antarctica</name>
    <dbReference type="NCBI Taxonomy" id="315563"/>
    <lineage>
        <taxon>Eukaryota</taxon>
        <taxon>Metazoa</taxon>
        <taxon>Ecdysozoa</taxon>
        <taxon>Arthropoda</taxon>
        <taxon>Hexapoda</taxon>
        <taxon>Insecta</taxon>
        <taxon>Pterygota</taxon>
        <taxon>Neoptera</taxon>
        <taxon>Endopterygota</taxon>
        <taxon>Diptera</taxon>
        <taxon>Nematocera</taxon>
        <taxon>Chironomoidea</taxon>
        <taxon>Chironomidae</taxon>
        <taxon>Belgica</taxon>
    </lineage>
</organism>
<dbReference type="Pfam" id="PF00230">
    <property type="entry name" value="MIP"/>
    <property type="match status" value="1"/>
</dbReference>
<evidence type="ECO:0000256" key="4">
    <source>
        <dbReference type="ARBA" id="ARBA00023136"/>
    </source>
</evidence>
<evidence type="ECO:0000256" key="2">
    <source>
        <dbReference type="ARBA" id="ARBA00022692"/>
    </source>
</evidence>
<reference evidence="8" key="1">
    <citation type="submission" date="2014-08" db="EMBL/GenBank/DDBJ databases">
        <title>Aquaporins in the Antarctic midge.</title>
        <authorList>
            <person name="Goto S.G."/>
        </authorList>
    </citation>
    <scope>NUCLEOTIDE SEQUENCE</scope>
    <source>
        <tissue evidence="8">Whole body</tissue>
    </source>
</reference>
<evidence type="ECO:0000256" key="1">
    <source>
        <dbReference type="ARBA" id="ARBA00004141"/>
    </source>
</evidence>
<feature type="transmembrane region" description="Helical" evidence="7">
    <location>
        <begin position="86"/>
        <end position="107"/>
    </location>
</feature>
<keyword evidence="5" id="KW-0813">Transport</keyword>
<evidence type="ECO:0000313" key="8">
    <source>
        <dbReference type="EMBL" id="BAQ25602.1"/>
    </source>
</evidence>
<protein>
    <submittedName>
        <fullName evidence="8">Rpip1 aquaporin transcript variant A</fullName>
    </submittedName>
</protein>
<dbReference type="PANTHER" id="PTHR19139">
    <property type="entry name" value="AQUAPORIN TRANSPORTER"/>
    <property type="match status" value="1"/>
</dbReference>
<sequence length="283" mass="30821">MSIEREDLGSGTTSKEMTTKQNDSRFTVDPLPEPEKLSGCDWLMKQSHLDLLIVFLAECIGTGLLVFIGCLGAVENDHYKPSHLSVALGFGLAVMLIINIFGMVTGAHLNPVVTLGAFIYKLVSVPTAISYCLGQMLGGYLGYGLLRILLPISDNGFCVSQPTIDTAKAFGLEFMITSILMMVYCGVVDPRNANHHDSVPLRFGLTVTCMALVAGPFSGGSMNPARSFGPALYSGVWKHQWLYWAAPFSASLITVTAFRMIFYKAPLDQRNPETLPLNDKDDV</sequence>
<dbReference type="EMBL" id="AB986065">
    <property type="protein sequence ID" value="BAQ25602.1"/>
    <property type="molecule type" value="mRNA"/>
</dbReference>
<feature type="compositionally biased region" description="Polar residues" evidence="6">
    <location>
        <begin position="10"/>
        <end position="25"/>
    </location>
</feature>
<keyword evidence="3 7" id="KW-1133">Transmembrane helix</keyword>
<dbReference type="PANTHER" id="PTHR19139:SF270">
    <property type="entry name" value="ENTOMOGLYCEROPORIN 1-RELATED"/>
    <property type="match status" value="1"/>
</dbReference>
<dbReference type="InterPro" id="IPR034294">
    <property type="entry name" value="Aquaporin_transptr"/>
</dbReference>
<accession>A0A0B6VU30</accession>
<dbReference type="InterPro" id="IPR023271">
    <property type="entry name" value="Aquaporin-like"/>
</dbReference>
<feature type="transmembrane region" description="Helical" evidence="7">
    <location>
        <begin position="128"/>
        <end position="149"/>
    </location>
</feature>
<feature type="transmembrane region" description="Helical" evidence="7">
    <location>
        <begin position="169"/>
        <end position="187"/>
    </location>
</feature>
<comment type="subcellular location">
    <subcellularLocation>
        <location evidence="1">Membrane</location>
        <topology evidence="1">Multi-pass membrane protein</topology>
    </subcellularLocation>
</comment>
<dbReference type="InterPro" id="IPR000425">
    <property type="entry name" value="MIP"/>
</dbReference>
<dbReference type="GO" id="GO:0015267">
    <property type="term" value="F:channel activity"/>
    <property type="evidence" value="ECO:0007669"/>
    <property type="project" value="InterPro"/>
</dbReference>
<proteinExistence type="evidence at transcript level"/>
<dbReference type="PRINTS" id="PR00783">
    <property type="entry name" value="MINTRINSICP"/>
</dbReference>
<name>A0A0B6VU30_9DIPT</name>